<name>A0A1X0P5A9_9TRYP</name>
<accession>A0A1X0P5A9</accession>
<organism evidence="1 2">
    <name type="scientific">Trypanosoma theileri</name>
    <dbReference type="NCBI Taxonomy" id="67003"/>
    <lineage>
        <taxon>Eukaryota</taxon>
        <taxon>Discoba</taxon>
        <taxon>Euglenozoa</taxon>
        <taxon>Kinetoplastea</taxon>
        <taxon>Metakinetoplastina</taxon>
        <taxon>Trypanosomatida</taxon>
        <taxon>Trypanosomatidae</taxon>
        <taxon>Trypanosoma</taxon>
    </lineage>
</organism>
<dbReference type="AlphaFoldDB" id="A0A1X0P5A9"/>
<gene>
    <name evidence="1" type="ORF">TM35_000052060</name>
</gene>
<sequence>MRNLHVPRSGAREPPSFLFFFNICSCGARFPPRSGSKPRWIVFNGVLGARSPRGSVFFLFSSAKRGAPASQGQEKDGRLLKEFFPPKRRGQRGKKVDRGGDLPAASLSLAPEAPGILFFLRSVMF</sequence>
<dbReference type="VEuPathDB" id="TriTrypDB:TM35_000052060"/>
<proteinExistence type="predicted"/>
<comment type="caution">
    <text evidence="1">The sequence shown here is derived from an EMBL/GenBank/DDBJ whole genome shotgun (WGS) entry which is preliminary data.</text>
</comment>
<evidence type="ECO:0000313" key="2">
    <source>
        <dbReference type="Proteomes" id="UP000192257"/>
    </source>
</evidence>
<dbReference type="EMBL" id="NBCO01000005">
    <property type="protein sequence ID" value="ORC91610.1"/>
    <property type="molecule type" value="Genomic_DNA"/>
</dbReference>
<dbReference type="Proteomes" id="UP000192257">
    <property type="component" value="Unassembled WGS sequence"/>
</dbReference>
<dbReference type="GeneID" id="39982641"/>
<protein>
    <submittedName>
        <fullName evidence="1">Uncharacterized protein</fullName>
    </submittedName>
</protein>
<reference evidence="1 2" key="1">
    <citation type="submission" date="2017-03" db="EMBL/GenBank/DDBJ databases">
        <title>An alternative strategy for trypanosome survival in the mammalian bloodstream revealed through genome and transcriptome analysis of the ubiquitous bovine parasite Trypanosoma (Megatrypanum) theileri.</title>
        <authorList>
            <person name="Kelly S."/>
            <person name="Ivens A."/>
            <person name="Mott A."/>
            <person name="O'Neill E."/>
            <person name="Emms D."/>
            <person name="Macleod O."/>
            <person name="Voorheis P."/>
            <person name="Matthews J."/>
            <person name="Matthews K."/>
            <person name="Carrington M."/>
        </authorList>
    </citation>
    <scope>NUCLEOTIDE SEQUENCE [LARGE SCALE GENOMIC DNA]</scope>
    <source>
        <strain evidence="1">Edinburgh</strain>
    </source>
</reference>
<dbReference type="RefSeq" id="XP_028885676.1">
    <property type="nucleotide sequence ID" value="XM_029022861.1"/>
</dbReference>
<keyword evidence="2" id="KW-1185">Reference proteome</keyword>
<evidence type="ECO:0000313" key="1">
    <source>
        <dbReference type="EMBL" id="ORC91610.1"/>
    </source>
</evidence>